<protein>
    <submittedName>
        <fullName evidence="1">Uncharacterized protein</fullName>
    </submittedName>
</protein>
<dbReference type="EMBL" id="BFAG01000001">
    <property type="protein sequence ID" value="GBF04400.1"/>
    <property type="molecule type" value="Genomic_DNA"/>
</dbReference>
<evidence type="ECO:0000313" key="2">
    <source>
        <dbReference type="Proteomes" id="UP000236569"/>
    </source>
</evidence>
<name>A0A2I9D2R0_9DEIO</name>
<reference evidence="2" key="1">
    <citation type="submission" date="2018-01" db="EMBL/GenBank/DDBJ databases">
        <title>Draft Genome Sequence of the Radioresistant Bacterium Deinococcus aerius TR0125, Isolated from the Higher Atmosphere above Japan.</title>
        <authorList>
            <person name="Satoh K."/>
            <person name="Arai H."/>
            <person name="Sanzen T."/>
            <person name="Kawaguchi Y."/>
            <person name="Hayashi H."/>
            <person name="Yokobori S."/>
            <person name="Yamagishi A."/>
            <person name="Oono Y."/>
            <person name="Narumi I."/>
        </authorList>
    </citation>
    <scope>NUCLEOTIDE SEQUENCE [LARGE SCALE GENOMIC DNA]</scope>
    <source>
        <strain evidence="2">TR0125</strain>
    </source>
</reference>
<dbReference type="RefSeq" id="WP_103127930.1">
    <property type="nucleotide sequence ID" value="NZ_BFAG01000001.1"/>
</dbReference>
<organism evidence="1 2">
    <name type="scientific">Deinococcus aerius</name>
    <dbReference type="NCBI Taxonomy" id="200253"/>
    <lineage>
        <taxon>Bacteria</taxon>
        <taxon>Thermotogati</taxon>
        <taxon>Deinococcota</taxon>
        <taxon>Deinococci</taxon>
        <taxon>Deinococcales</taxon>
        <taxon>Deinococcaceae</taxon>
        <taxon>Deinococcus</taxon>
    </lineage>
</organism>
<keyword evidence="2" id="KW-1185">Reference proteome</keyword>
<gene>
    <name evidence="1" type="ORF">DAERI_010572</name>
</gene>
<accession>A0A2I9D2R0</accession>
<dbReference type="AlphaFoldDB" id="A0A2I9D2R0"/>
<evidence type="ECO:0000313" key="1">
    <source>
        <dbReference type="EMBL" id="GBF04400.1"/>
    </source>
</evidence>
<sequence length="186" mass="20105">MYDLPGGVLGVVAGPFVRVLDAQTFRFTVALGPHAGWVQTLRAFGGRLQTTDAVSTRTWNPLTGVQEAVTGADLATVEAGDVRVHVRADMRVQVMRAESTVDLTPLAIPARNAEDGGWRSWKAQLVGDLLTVTATHNLSVVTMERRDFSNVYTWNLGTQRLVACLSSDELGDKLIRSAPHPLCPAP</sequence>
<comment type="caution">
    <text evidence="1">The sequence shown here is derived from an EMBL/GenBank/DDBJ whole genome shotgun (WGS) entry which is preliminary data.</text>
</comment>
<dbReference type="Proteomes" id="UP000236569">
    <property type="component" value="Unassembled WGS sequence"/>
</dbReference>
<proteinExistence type="predicted"/>